<evidence type="ECO:0000256" key="2">
    <source>
        <dbReference type="ARBA" id="ARBA00008676"/>
    </source>
</evidence>
<evidence type="ECO:0000256" key="5">
    <source>
        <dbReference type="ARBA" id="ARBA00049172"/>
    </source>
</evidence>
<comment type="catalytic activity">
    <reaction evidence="5 6">
        <text>(6R)-5,10-methylene-5,6,7,8-tetrahydrofolate + 3-methyl-2-oxobutanoate + H2O = 2-dehydropantoate + (6S)-5,6,7,8-tetrahydrofolate</text>
        <dbReference type="Rhea" id="RHEA:11824"/>
        <dbReference type="ChEBI" id="CHEBI:11561"/>
        <dbReference type="ChEBI" id="CHEBI:11851"/>
        <dbReference type="ChEBI" id="CHEBI:15377"/>
        <dbReference type="ChEBI" id="CHEBI:15636"/>
        <dbReference type="ChEBI" id="CHEBI:57453"/>
        <dbReference type="EC" id="2.1.2.11"/>
    </reaction>
</comment>
<keyword evidence="6" id="KW-0566">Pantothenate biosynthesis</keyword>
<protein>
    <recommendedName>
        <fullName evidence="3 6">3-methyl-2-oxobutanoate hydroxymethyltransferase</fullName>
        <ecNumber evidence="3 6">2.1.2.11</ecNumber>
    </recommendedName>
</protein>
<reference evidence="8" key="1">
    <citation type="journal article" date="2014" name="Genome Biol. Evol.">
        <title>Gene Loss Rather Than Gene Gain Is Associated with a Host Jump from Monocots to Dicots in the Smut Fungus Melanopsichium pennsylvanicum.</title>
        <authorList>
            <person name="Sharma R."/>
            <person name="Mishra B."/>
            <person name="Runge F."/>
            <person name="Thines M."/>
        </authorList>
    </citation>
    <scope>NUCLEOTIDE SEQUENCE</scope>
    <source>
        <strain evidence="8">4</strain>
    </source>
</reference>
<dbReference type="GO" id="GO:0032259">
    <property type="term" value="P:methylation"/>
    <property type="evidence" value="ECO:0007669"/>
    <property type="project" value="UniProtKB-KW"/>
</dbReference>
<name>A0A077QYN7_9BASI</name>
<dbReference type="Gene3D" id="3.20.20.60">
    <property type="entry name" value="Phosphoenolpyruvate-binding domains"/>
    <property type="match status" value="1"/>
</dbReference>
<dbReference type="GO" id="GO:0015940">
    <property type="term" value="P:pantothenate biosynthetic process"/>
    <property type="evidence" value="ECO:0007669"/>
    <property type="project" value="UniProtKB-UniPathway"/>
</dbReference>
<keyword evidence="8" id="KW-0489">Methyltransferase</keyword>
<evidence type="ECO:0000256" key="7">
    <source>
        <dbReference type="SAM" id="MobiDB-lite"/>
    </source>
</evidence>
<comment type="function">
    <text evidence="6">Catalyzes the reversible reaction in which hydroxymethyl group from 5,10-methylenetetrahydrofolate is transferred onto alpha-ketoisovalerate to form ketopantoate.</text>
</comment>
<dbReference type="EC" id="2.1.2.11" evidence="3 6"/>
<dbReference type="EMBL" id="HG529643">
    <property type="protein sequence ID" value="CDI55285.1"/>
    <property type="molecule type" value="Genomic_DNA"/>
</dbReference>
<dbReference type="AlphaFoldDB" id="A0A077QYN7"/>
<dbReference type="GO" id="GO:0003864">
    <property type="term" value="F:3-methyl-2-oxobutanoate hydroxymethyltransferase activity"/>
    <property type="evidence" value="ECO:0007669"/>
    <property type="project" value="UniProtKB-EC"/>
</dbReference>
<dbReference type="FunFam" id="3.20.20.60:FF:000047">
    <property type="entry name" value="3-methyl-2-oxobutanoate hydroxymethyltransferase"/>
    <property type="match status" value="1"/>
</dbReference>
<feature type="compositionally biased region" description="Polar residues" evidence="7">
    <location>
        <begin position="63"/>
        <end position="77"/>
    </location>
</feature>
<dbReference type="GO" id="GO:0000287">
    <property type="term" value="F:magnesium ion binding"/>
    <property type="evidence" value="ECO:0007669"/>
    <property type="project" value="TreeGrafter"/>
</dbReference>
<dbReference type="HAMAP" id="MF_00156">
    <property type="entry name" value="PanB"/>
    <property type="match status" value="1"/>
</dbReference>
<proteinExistence type="inferred from homology"/>
<dbReference type="InterPro" id="IPR015813">
    <property type="entry name" value="Pyrv/PenolPyrv_kinase-like_dom"/>
</dbReference>
<dbReference type="GO" id="GO:0008168">
    <property type="term" value="F:methyltransferase activity"/>
    <property type="evidence" value="ECO:0007669"/>
    <property type="project" value="UniProtKB-KW"/>
</dbReference>
<dbReference type="PANTHER" id="PTHR20881">
    <property type="entry name" value="3-METHYL-2-OXOBUTANOATE HYDROXYMETHYLTRANSFERASE"/>
    <property type="match status" value="1"/>
</dbReference>
<accession>A0A077QYN7</accession>
<comment type="pathway">
    <text evidence="1 6">Cofactor biosynthesis; (R)-pantothenate biosynthesis; (R)-pantoate from 3-methyl-2-oxobutanoate: step 1/2.</text>
</comment>
<dbReference type="PANTHER" id="PTHR20881:SF0">
    <property type="entry name" value="3-METHYL-2-OXOBUTANOATE HYDROXYMETHYLTRANSFERASE"/>
    <property type="match status" value="1"/>
</dbReference>
<evidence type="ECO:0000256" key="3">
    <source>
        <dbReference type="ARBA" id="ARBA00012618"/>
    </source>
</evidence>
<organism evidence="8">
    <name type="scientific">Melanopsichium pennsylvanicum 4</name>
    <dbReference type="NCBI Taxonomy" id="1398559"/>
    <lineage>
        <taxon>Eukaryota</taxon>
        <taxon>Fungi</taxon>
        <taxon>Dikarya</taxon>
        <taxon>Basidiomycota</taxon>
        <taxon>Ustilaginomycotina</taxon>
        <taxon>Ustilaginomycetes</taxon>
        <taxon>Ustilaginales</taxon>
        <taxon>Ustilaginaceae</taxon>
        <taxon>Melanopsichium</taxon>
    </lineage>
</organism>
<feature type="region of interest" description="Disordered" evidence="7">
    <location>
        <begin position="47"/>
        <end position="95"/>
    </location>
</feature>
<feature type="compositionally biased region" description="Low complexity" evidence="7">
    <location>
        <begin position="51"/>
        <end position="62"/>
    </location>
</feature>
<dbReference type="NCBIfam" id="TIGR00222">
    <property type="entry name" value="panB"/>
    <property type="match status" value="1"/>
</dbReference>
<evidence type="ECO:0000256" key="6">
    <source>
        <dbReference type="RuleBase" id="RU362100"/>
    </source>
</evidence>
<dbReference type="InterPro" id="IPR040442">
    <property type="entry name" value="Pyrv_kinase-like_dom_sf"/>
</dbReference>
<evidence type="ECO:0000256" key="1">
    <source>
        <dbReference type="ARBA" id="ARBA00005033"/>
    </source>
</evidence>
<sequence length="460" mass="48852">MASTASGLARLQLRQFVSKRAIRASASCSYCTVANVSSSPDTFRQSQSILSASSRTPRAPSSEQRSFATSATHSSSWPAGHIDEQSSPSLSSSIDSKGKARAITSIPSLPRSKTLSDLNALKQKGIPIVCLTAQDFPTALSIRSAPIDLCLIGDSLANVALGYTSTQPLSLDSMIHHCQAVKRGLDAPLFSTASLMDEIDLPNGPLVIADMPFGSTFGSLDSAVHSVIRLIQQTGIDGVKIEGSYEVIPLIKRLTDHGIPVMGHLGLQPQRVGSTSGYRVQGKTAAQAKDILDASLALQTAGCFSIVLECIPTRVGEYISAKLQIPTIGIGAGSKTDGQILVMNDMIGDLTSAGHILAALSQKTQAMGSILAQSEYTEEQNAKGENQIDQIPMTSALTPSAPKFVRNFCQPAGISIGTLRVSAVQAYTNAVRNRRFPDDQIEGYKIKTDEWKAFLQLCGE</sequence>
<dbReference type="GO" id="GO:0005739">
    <property type="term" value="C:mitochondrion"/>
    <property type="evidence" value="ECO:0007669"/>
    <property type="project" value="TreeGrafter"/>
</dbReference>
<comment type="similarity">
    <text evidence="2 6">Belongs to the PanB family.</text>
</comment>
<dbReference type="CDD" id="cd06557">
    <property type="entry name" value="KPHMT-like"/>
    <property type="match status" value="1"/>
</dbReference>
<evidence type="ECO:0000256" key="4">
    <source>
        <dbReference type="ARBA" id="ARBA00022679"/>
    </source>
</evidence>
<dbReference type="SUPFAM" id="SSF51621">
    <property type="entry name" value="Phosphoenolpyruvate/pyruvate domain"/>
    <property type="match status" value="1"/>
</dbReference>
<dbReference type="UniPathway" id="UPA00028">
    <property type="reaction ID" value="UER00003"/>
</dbReference>
<evidence type="ECO:0000313" key="8">
    <source>
        <dbReference type="EMBL" id="CDI55285.1"/>
    </source>
</evidence>
<dbReference type="Pfam" id="PF02548">
    <property type="entry name" value="Pantoate_transf"/>
    <property type="match status" value="1"/>
</dbReference>
<feature type="compositionally biased region" description="Low complexity" evidence="7">
    <location>
        <begin position="86"/>
        <end position="95"/>
    </location>
</feature>
<dbReference type="InterPro" id="IPR003700">
    <property type="entry name" value="Pantoate_hydroxy_MeTrfase"/>
</dbReference>
<keyword evidence="4 6" id="KW-0808">Transferase</keyword>